<keyword evidence="2" id="KW-1185">Reference proteome</keyword>
<proteinExistence type="predicted"/>
<sequence>MQVTIPAAKANLLKLIDAALSGEEVVIAKGRKPVVKLVPVVRSSFQIGLLKGQVIGDGPDFFEPIDEGALAVWKGIG</sequence>
<dbReference type="Proteomes" id="UP001304050">
    <property type="component" value="Unassembled WGS sequence"/>
</dbReference>
<gene>
    <name evidence="1" type="ORF">U8465_05335</name>
</gene>
<name>A0ACC6MT65_9HYPH</name>
<protein>
    <submittedName>
        <fullName evidence="1">Type II toxin-antitoxin system prevent-host-death family antitoxin</fullName>
    </submittedName>
</protein>
<accession>A0ACC6MT65</accession>
<comment type="caution">
    <text evidence="1">The sequence shown here is derived from an EMBL/GenBank/DDBJ whole genome shotgun (WGS) entry which is preliminary data.</text>
</comment>
<organism evidence="1 2">
    <name type="scientific">Rhizobium mulingense</name>
    <dbReference type="NCBI Taxonomy" id="3031128"/>
    <lineage>
        <taxon>Bacteria</taxon>
        <taxon>Pseudomonadati</taxon>
        <taxon>Pseudomonadota</taxon>
        <taxon>Alphaproteobacteria</taxon>
        <taxon>Hyphomicrobiales</taxon>
        <taxon>Rhizobiaceae</taxon>
        <taxon>Rhizobium/Agrobacterium group</taxon>
        <taxon>Rhizobium</taxon>
    </lineage>
</organism>
<evidence type="ECO:0000313" key="2">
    <source>
        <dbReference type="Proteomes" id="UP001304050"/>
    </source>
</evidence>
<evidence type="ECO:0000313" key="1">
    <source>
        <dbReference type="EMBL" id="MEA3516566.1"/>
    </source>
</evidence>
<reference evidence="1" key="1">
    <citation type="submission" date="2023-12" db="EMBL/GenBank/DDBJ databases">
        <title>Diversity of Rhizobium in root nodule of phaseolus vulgaris.</title>
        <authorList>
            <person name="Wang H."/>
        </authorList>
    </citation>
    <scope>NUCLEOTIDE SEQUENCE</scope>
    <source>
        <strain evidence="1">MJ31</strain>
    </source>
</reference>
<dbReference type="EMBL" id="JAYESG010000002">
    <property type="protein sequence ID" value="MEA3516566.1"/>
    <property type="molecule type" value="Genomic_DNA"/>
</dbReference>